<keyword evidence="3" id="KW-1185">Reference proteome</keyword>
<gene>
    <name evidence="1" type="ordered locus">MTR_8g078710</name>
</gene>
<name>A0A072TSR5_MEDTR</name>
<accession>A0A072TSR5</accession>
<reference evidence="1 3" key="1">
    <citation type="journal article" date="2011" name="Nature">
        <title>The Medicago genome provides insight into the evolution of rhizobial symbioses.</title>
        <authorList>
            <person name="Young N.D."/>
            <person name="Debelle F."/>
            <person name="Oldroyd G.E."/>
            <person name="Geurts R."/>
            <person name="Cannon S.B."/>
            <person name="Udvardi M.K."/>
            <person name="Benedito V.A."/>
            <person name="Mayer K.F."/>
            <person name="Gouzy J."/>
            <person name="Schoof H."/>
            <person name="Van de Peer Y."/>
            <person name="Proost S."/>
            <person name="Cook D.R."/>
            <person name="Meyers B.C."/>
            <person name="Spannagl M."/>
            <person name="Cheung F."/>
            <person name="De Mita S."/>
            <person name="Krishnakumar V."/>
            <person name="Gundlach H."/>
            <person name="Zhou S."/>
            <person name="Mudge J."/>
            <person name="Bharti A.K."/>
            <person name="Murray J.D."/>
            <person name="Naoumkina M.A."/>
            <person name="Rosen B."/>
            <person name="Silverstein K.A."/>
            <person name="Tang H."/>
            <person name="Rombauts S."/>
            <person name="Zhao P.X."/>
            <person name="Zhou P."/>
            <person name="Barbe V."/>
            <person name="Bardou P."/>
            <person name="Bechner M."/>
            <person name="Bellec A."/>
            <person name="Berger A."/>
            <person name="Berges H."/>
            <person name="Bidwell S."/>
            <person name="Bisseling T."/>
            <person name="Choisne N."/>
            <person name="Couloux A."/>
            <person name="Denny R."/>
            <person name="Deshpande S."/>
            <person name="Dai X."/>
            <person name="Doyle J.J."/>
            <person name="Dudez A.M."/>
            <person name="Farmer A.D."/>
            <person name="Fouteau S."/>
            <person name="Franken C."/>
            <person name="Gibelin C."/>
            <person name="Gish J."/>
            <person name="Goldstein S."/>
            <person name="Gonzalez A.J."/>
            <person name="Green P.J."/>
            <person name="Hallab A."/>
            <person name="Hartog M."/>
            <person name="Hua A."/>
            <person name="Humphray S.J."/>
            <person name="Jeong D.H."/>
            <person name="Jing Y."/>
            <person name="Jocker A."/>
            <person name="Kenton S.M."/>
            <person name="Kim D.J."/>
            <person name="Klee K."/>
            <person name="Lai H."/>
            <person name="Lang C."/>
            <person name="Lin S."/>
            <person name="Macmil S.L."/>
            <person name="Magdelenat G."/>
            <person name="Matthews L."/>
            <person name="McCorrison J."/>
            <person name="Monaghan E.L."/>
            <person name="Mun J.H."/>
            <person name="Najar F.Z."/>
            <person name="Nicholson C."/>
            <person name="Noirot C."/>
            <person name="O'Bleness M."/>
            <person name="Paule C.R."/>
            <person name="Poulain J."/>
            <person name="Prion F."/>
            <person name="Qin B."/>
            <person name="Qu C."/>
            <person name="Retzel E.F."/>
            <person name="Riddle C."/>
            <person name="Sallet E."/>
            <person name="Samain S."/>
            <person name="Samson N."/>
            <person name="Sanders I."/>
            <person name="Saurat O."/>
            <person name="Scarpelli C."/>
            <person name="Schiex T."/>
            <person name="Segurens B."/>
            <person name="Severin A.J."/>
            <person name="Sherrier D.J."/>
            <person name="Shi R."/>
            <person name="Sims S."/>
            <person name="Singer S.R."/>
            <person name="Sinharoy S."/>
            <person name="Sterck L."/>
            <person name="Viollet A."/>
            <person name="Wang B.B."/>
            <person name="Wang K."/>
            <person name="Wang M."/>
            <person name="Wang X."/>
            <person name="Warfsmann J."/>
            <person name="Weissenbach J."/>
            <person name="White D.D."/>
            <person name="White J.D."/>
            <person name="Wiley G.B."/>
            <person name="Wincker P."/>
            <person name="Xing Y."/>
            <person name="Yang L."/>
            <person name="Yao Z."/>
            <person name="Ying F."/>
            <person name="Zhai J."/>
            <person name="Zhou L."/>
            <person name="Zuber A."/>
            <person name="Denarie J."/>
            <person name="Dixon R.A."/>
            <person name="May G.D."/>
            <person name="Schwartz D.C."/>
            <person name="Rogers J."/>
            <person name="Quetier F."/>
            <person name="Town C.D."/>
            <person name="Roe B.A."/>
        </authorList>
    </citation>
    <scope>NUCLEOTIDE SEQUENCE [LARGE SCALE GENOMIC DNA]</scope>
    <source>
        <strain evidence="1">A17</strain>
        <strain evidence="2 3">cv. Jemalong A17</strain>
    </source>
</reference>
<dbReference type="Proteomes" id="UP000002051">
    <property type="component" value="Chromosome 8"/>
</dbReference>
<reference evidence="1 3" key="2">
    <citation type="journal article" date="2014" name="BMC Genomics">
        <title>An improved genome release (version Mt4.0) for the model legume Medicago truncatula.</title>
        <authorList>
            <person name="Tang H."/>
            <person name="Krishnakumar V."/>
            <person name="Bidwell S."/>
            <person name="Rosen B."/>
            <person name="Chan A."/>
            <person name="Zhou S."/>
            <person name="Gentzbittel L."/>
            <person name="Childs K.L."/>
            <person name="Yandell M."/>
            <person name="Gundlach H."/>
            <person name="Mayer K.F."/>
            <person name="Schwartz D.C."/>
            <person name="Town C.D."/>
        </authorList>
    </citation>
    <scope>GENOME REANNOTATION</scope>
    <source>
        <strain evidence="1">A17</strain>
        <strain evidence="2 3">cv. Jemalong A17</strain>
    </source>
</reference>
<dbReference type="EMBL" id="CM001224">
    <property type="protein sequence ID" value="KEH20452.1"/>
    <property type="molecule type" value="Genomic_DNA"/>
</dbReference>
<organism evidence="1 3">
    <name type="scientific">Medicago truncatula</name>
    <name type="common">Barrel medic</name>
    <name type="synonym">Medicago tribuloides</name>
    <dbReference type="NCBI Taxonomy" id="3880"/>
    <lineage>
        <taxon>Eukaryota</taxon>
        <taxon>Viridiplantae</taxon>
        <taxon>Streptophyta</taxon>
        <taxon>Embryophyta</taxon>
        <taxon>Tracheophyta</taxon>
        <taxon>Spermatophyta</taxon>
        <taxon>Magnoliopsida</taxon>
        <taxon>eudicotyledons</taxon>
        <taxon>Gunneridae</taxon>
        <taxon>Pentapetalae</taxon>
        <taxon>rosids</taxon>
        <taxon>fabids</taxon>
        <taxon>Fabales</taxon>
        <taxon>Fabaceae</taxon>
        <taxon>Papilionoideae</taxon>
        <taxon>50 kb inversion clade</taxon>
        <taxon>NPAAA clade</taxon>
        <taxon>Hologalegina</taxon>
        <taxon>IRL clade</taxon>
        <taxon>Trifolieae</taxon>
        <taxon>Medicago</taxon>
    </lineage>
</organism>
<evidence type="ECO:0000313" key="3">
    <source>
        <dbReference type="Proteomes" id="UP000002051"/>
    </source>
</evidence>
<dbReference type="UniPathway" id="UPA00143"/>
<proteinExistence type="predicted"/>
<protein>
    <submittedName>
        <fullName evidence="1 2">Uncharacterized protein</fullName>
    </submittedName>
</protein>
<dbReference type="STRING" id="3880.A0A072TSR5"/>
<reference evidence="2" key="3">
    <citation type="submission" date="2015-04" db="UniProtKB">
        <authorList>
            <consortium name="EnsemblPlants"/>
        </authorList>
    </citation>
    <scope>IDENTIFICATION</scope>
    <source>
        <strain evidence="2">cv. Jemalong A17</strain>
    </source>
</reference>
<dbReference type="AlphaFoldDB" id="A0A072TSR5"/>
<sequence>MPRKVAIECMKVVLLGKLGFSVKFSVHRDVLIEKSSFFSEKISEQSDLYCLQISDCEDVDC</sequence>
<evidence type="ECO:0000313" key="2">
    <source>
        <dbReference type="EnsemblPlants" id="KEH20452"/>
    </source>
</evidence>
<dbReference type="EnsemblPlants" id="KEH20452">
    <property type="protein sequence ID" value="KEH20452"/>
    <property type="gene ID" value="MTR_8g078710"/>
</dbReference>
<dbReference type="GO" id="GO:0016567">
    <property type="term" value="P:protein ubiquitination"/>
    <property type="evidence" value="ECO:0007669"/>
    <property type="project" value="UniProtKB-UniPathway"/>
</dbReference>
<dbReference type="HOGENOM" id="CLU_2926152_0_0_1"/>
<dbReference type="PaxDb" id="3880-AES84394"/>
<evidence type="ECO:0000313" key="1">
    <source>
        <dbReference type="EMBL" id="KEH20452.1"/>
    </source>
</evidence>